<accession>A0AAP9YKH8</accession>
<dbReference type="EMBL" id="CP066310">
    <property type="protein sequence ID" value="QQE90829.1"/>
    <property type="molecule type" value="Genomic_DNA"/>
</dbReference>
<protein>
    <submittedName>
        <fullName evidence="1">Uncharacterized protein</fullName>
    </submittedName>
</protein>
<name>A0AAP9YKH8_9GAMM</name>
<gene>
    <name evidence="1" type="ORF">GKQ51_08160</name>
</gene>
<dbReference type="AlphaFoldDB" id="A0AAP9YKH8"/>
<evidence type="ECO:0000313" key="1">
    <source>
        <dbReference type="EMBL" id="QQE90829.1"/>
    </source>
</evidence>
<organism evidence="1 2">
    <name type="scientific">Azotobacter chroococcum</name>
    <dbReference type="NCBI Taxonomy" id="353"/>
    <lineage>
        <taxon>Bacteria</taxon>
        <taxon>Pseudomonadati</taxon>
        <taxon>Pseudomonadota</taxon>
        <taxon>Gammaproteobacteria</taxon>
        <taxon>Pseudomonadales</taxon>
        <taxon>Pseudomonadaceae</taxon>
        <taxon>Azotobacter</taxon>
    </lineage>
</organism>
<sequence length="65" mass="6985">MLAALAPSGSRPGYRFALYAGSEKLGLCNEPEQPVALFADEAMALAHGRRLYGQFAEVRMAIGNE</sequence>
<dbReference type="Proteomes" id="UP000596192">
    <property type="component" value="Chromosome"/>
</dbReference>
<evidence type="ECO:0000313" key="2">
    <source>
        <dbReference type="Proteomes" id="UP000596192"/>
    </source>
</evidence>
<proteinExistence type="predicted"/>
<reference evidence="1 2" key="1">
    <citation type="submission" date="2020-12" db="EMBL/GenBank/DDBJ databases">
        <title>Genomic Analysis and Response surface optimization of nitrogen-fixing conditions for A. chroococcum strain HR1, Isolation from rhizosphere soil.</title>
        <authorList>
            <person name="Li J."/>
            <person name="Yang H."/>
            <person name="Liu H."/>
            <person name="Wang C."/>
            <person name="Tian Y."/>
            <person name="Lu X.Y."/>
        </authorList>
    </citation>
    <scope>NUCLEOTIDE SEQUENCE [LARGE SCALE GENOMIC DNA]</scope>
    <source>
        <strain evidence="1 2">HR1</strain>
    </source>
</reference>